<sequence length="55" mass="5733">MKNLFVALLLTLVCSAGYANSLATNDGDPQTNSGDKGSVRPTRPSMPTILPDLLG</sequence>
<keyword evidence="4" id="KW-1185">Reference proteome</keyword>
<reference evidence="3" key="1">
    <citation type="submission" date="2020-06" db="EMBL/GenBank/DDBJ databases">
        <authorList>
            <person name="Dong N."/>
        </authorList>
    </citation>
    <scope>NUCLEOTIDE SEQUENCE</scope>
    <source>
        <strain evidence="3">R1692</strain>
    </source>
</reference>
<feature type="signal peptide" evidence="2">
    <location>
        <begin position="1"/>
        <end position="19"/>
    </location>
</feature>
<keyword evidence="2" id="KW-0732">Signal</keyword>
<protein>
    <submittedName>
        <fullName evidence="3">Uncharacterized protein</fullName>
    </submittedName>
</protein>
<feature type="chain" id="PRO_5045605078" evidence="2">
    <location>
        <begin position="20"/>
        <end position="55"/>
    </location>
</feature>
<dbReference type="EMBL" id="JACAGK010000066">
    <property type="protein sequence ID" value="MDM1050017.1"/>
    <property type="molecule type" value="Genomic_DNA"/>
</dbReference>
<organism evidence="3 4">
    <name type="scientific">Sphingobacterium hotanense</name>
    <dbReference type="NCBI Taxonomy" id="649196"/>
    <lineage>
        <taxon>Bacteria</taxon>
        <taxon>Pseudomonadati</taxon>
        <taxon>Bacteroidota</taxon>
        <taxon>Sphingobacteriia</taxon>
        <taxon>Sphingobacteriales</taxon>
        <taxon>Sphingobacteriaceae</taxon>
        <taxon>Sphingobacterium</taxon>
    </lineage>
</organism>
<dbReference type="Proteomes" id="UP001170954">
    <property type="component" value="Unassembled WGS sequence"/>
</dbReference>
<dbReference type="RefSeq" id="WP_187774004.1">
    <property type="nucleotide sequence ID" value="NZ_CP030848.1"/>
</dbReference>
<feature type="region of interest" description="Disordered" evidence="1">
    <location>
        <begin position="23"/>
        <end position="55"/>
    </location>
</feature>
<name>A0ABT7NS04_9SPHI</name>
<reference evidence="3" key="2">
    <citation type="journal article" date="2022" name="Sci. Total Environ.">
        <title>Prevalence, transmission, and molecular epidemiology of tet(X)-positive bacteria among humans, animals, and environmental niches in China: An epidemiological, and genomic-based study.</title>
        <authorList>
            <person name="Dong N."/>
            <person name="Zeng Y."/>
            <person name="Cai C."/>
            <person name="Sun C."/>
            <person name="Lu J."/>
            <person name="Liu C."/>
            <person name="Zhou H."/>
            <person name="Sun Q."/>
            <person name="Shu L."/>
            <person name="Wang H."/>
            <person name="Wang Y."/>
            <person name="Wang S."/>
            <person name="Wu C."/>
            <person name="Chan E.W."/>
            <person name="Chen G."/>
            <person name="Shen Z."/>
            <person name="Chen S."/>
            <person name="Zhang R."/>
        </authorList>
    </citation>
    <scope>NUCLEOTIDE SEQUENCE</scope>
    <source>
        <strain evidence="3">R1692</strain>
    </source>
</reference>
<feature type="compositionally biased region" description="Polar residues" evidence="1">
    <location>
        <begin position="23"/>
        <end position="35"/>
    </location>
</feature>
<accession>A0ABT7NS04</accession>
<evidence type="ECO:0000256" key="2">
    <source>
        <dbReference type="SAM" id="SignalP"/>
    </source>
</evidence>
<proteinExistence type="predicted"/>
<evidence type="ECO:0000313" key="4">
    <source>
        <dbReference type="Proteomes" id="UP001170954"/>
    </source>
</evidence>
<evidence type="ECO:0000256" key="1">
    <source>
        <dbReference type="SAM" id="MobiDB-lite"/>
    </source>
</evidence>
<comment type="caution">
    <text evidence="3">The sequence shown here is derived from an EMBL/GenBank/DDBJ whole genome shotgun (WGS) entry which is preliminary data.</text>
</comment>
<evidence type="ECO:0000313" key="3">
    <source>
        <dbReference type="EMBL" id="MDM1050017.1"/>
    </source>
</evidence>
<gene>
    <name evidence="3" type="ORF">HX018_17395</name>
</gene>